<name>A7STU1_NEMVE</name>
<dbReference type="PhylomeDB" id="A7STU1"/>
<dbReference type="OMA" id="CVFVNIA"/>
<keyword evidence="2" id="KW-0560">Oxidoreductase</keyword>
<organism evidence="4 5">
    <name type="scientific">Nematostella vectensis</name>
    <name type="common">Starlet sea anemone</name>
    <dbReference type="NCBI Taxonomy" id="45351"/>
    <lineage>
        <taxon>Eukaryota</taxon>
        <taxon>Metazoa</taxon>
        <taxon>Cnidaria</taxon>
        <taxon>Anthozoa</taxon>
        <taxon>Hexacorallia</taxon>
        <taxon>Actiniaria</taxon>
        <taxon>Edwardsiidae</taxon>
        <taxon>Nematostella</taxon>
    </lineage>
</organism>
<feature type="domain" description="D-isomer specific 2-hydroxyacid dehydrogenase NAD-binding" evidence="3">
    <location>
        <begin position="1"/>
        <end position="92"/>
    </location>
</feature>
<dbReference type="GO" id="GO:0016618">
    <property type="term" value="F:hydroxypyruvate reductase [NAD(P)H] activity"/>
    <property type="evidence" value="ECO:0000318"/>
    <property type="project" value="GO_Central"/>
</dbReference>
<proteinExistence type="inferred from homology"/>
<dbReference type="SUPFAM" id="SSF51735">
    <property type="entry name" value="NAD(P)-binding Rossmann-fold domains"/>
    <property type="match status" value="1"/>
</dbReference>
<feature type="non-terminal residue" evidence="4">
    <location>
        <position position="1"/>
    </location>
</feature>
<sequence length="123" mass="13089">DLLKESDYVMLSCALTPETKHIIKSAELSQMKPSATLINVARGGLVNHDDLTTALQNGVIRGAALDATDPEPLPHDHPLLALSNAIVTPHIASATLHARRAYVKNALLNVNAGLRGDPLPFPC</sequence>
<evidence type="ECO:0000256" key="1">
    <source>
        <dbReference type="ARBA" id="ARBA00005854"/>
    </source>
</evidence>
<dbReference type="InterPro" id="IPR050223">
    <property type="entry name" value="D-isomer_2-hydroxyacid_DH"/>
</dbReference>
<dbReference type="InterPro" id="IPR006140">
    <property type="entry name" value="D-isomer_DH_NAD-bd"/>
</dbReference>
<dbReference type="HOGENOM" id="CLU_019796_6_2_1"/>
<dbReference type="eggNOG" id="KOG0069">
    <property type="taxonomic scope" value="Eukaryota"/>
</dbReference>
<evidence type="ECO:0000259" key="3">
    <source>
        <dbReference type="Pfam" id="PF02826"/>
    </source>
</evidence>
<dbReference type="GO" id="GO:0005829">
    <property type="term" value="C:cytosol"/>
    <property type="evidence" value="ECO:0000318"/>
    <property type="project" value="GO_Central"/>
</dbReference>
<dbReference type="InParanoid" id="A7STU1"/>
<dbReference type="PANTHER" id="PTHR10996">
    <property type="entry name" value="2-HYDROXYACID DEHYDROGENASE-RELATED"/>
    <property type="match status" value="1"/>
</dbReference>
<dbReference type="PANTHER" id="PTHR10996:SF257">
    <property type="entry name" value="GLYOXYLATE REDUCTASE 1"/>
    <property type="match status" value="1"/>
</dbReference>
<evidence type="ECO:0000313" key="4">
    <source>
        <dbReference type="EMBL" id="EDO32877.1"/>
    </source>
</evidence>
<dbReference type="Proteomes" id="UP000001593">
    <property type="component" value="Unassembled WGS sequence"/>
</dbReference>
<dbReference type="EMBL" id="DS469802">
    <property type="protein sequence ID" value="EDO32877.1"/>
    <property type="molecule type" value="Genomic_DNA"/>
</dbReference>
<dbReference type="Gene3D" id="3.40.50.720">
    <property type="entry name" value="NAD(P)-binding Rossmann-like Domain"/>
    <property type="match status" value="2"/>
</dbReference>
<dbReference type="GO" id="GO:0051287">
    <property type="term" value="F:NAD binding"/>
    <property type="evidence" value="ECO:0007669"/>
    <property type="project" value="InterPro"/>
</dbReference>
<comment type="similarity">
    <text evidence="1">Belongs to the D-isomer specific 2-hydroxyacid dehydrogenase family.</text>
</comment>
<evidence type="ECO:0000256" key="2">
    <source>
        <dbReference type="ARBA" id="ARBA00023002"/>
    </source>
</evidence>
<reference evidence="4 5" key="1">
    <citation type="journal article" date="2007" name="Science">
        <title>Sea anemone genome reveals ancestral eumetazoan gene repertoire and genomic organization.</title>
        <authorList>
            <person name="Putnam N.H."/>
            <person name="Srivastava M."/>
            <person name="Hellsten U."/>
            <person name="Dirks B."/>
            <person name="Chapman J."/>
            <person name="Salamov A."/>
            <person name="Terry A."/>
            <person name="Shapiro H."/>
            <person name="Lindquist E."/>
            <person name="Kapitonov V.V."/>
            <person name="Jurka J."/>
            <person name="Genikhovich G."/>
            <person name="Grigoriev I.V."/>
            <person name="Lucas S.M."/>
            <person name="Steele R.E."/>
            <person name="Finnerty J.R."/>
            <person name="Technau U."/>
            <person name="Martindale M.Q."/>
            <person name="Rokhsar D.S."/>
        </authorList>
    </citation>
    <scope>NUCLEOTIDE SEQUENCE [LARGE SCALE GENOMIC DNA]</scope>
    <source>
        <strain evidence="5">CH2 X CH6</strain>
    </source>
</reference>
<gene>
    <name evidence="4" type="ORF">NEMVEDRAFT_v1g131493</name>
</gene>
<keyword evidence="5" id="KW-1185">Reference proteome</keyword>
<accession>A7STU1</accession>
<dbReference type="AlphaFoldDB" id="A7STU1"/>
<evidence type="ECO:0000313" key="5">
    <source>
        <dbReference type="Proteomes" id="UP000001593"/>
    </source>
</evidence>
<dbReference type="STRING" id="45351.A7STU1"/>
<dbReference type="InterPro" id="IPR036291">
    <property type="entry name" value="NAD(P)-bd_dom_sf"/>
</dbReference>
<protein>
    <recommendedName>
        <fullName evidence="3">D-isomer specific 2-hydroxyacid dehydrogenase NAD-binding domain-containing protein</fullName>
    </recommendedName>
</protein>
<dbReference type="GO" id="GO:0030267">
    <property type="term" value="F:glyoxylate reductase (NADPH) activity"/>
    <property type="evidence" value="ECO:0000318"/>
    <property type="project" value="GO_Central"/>
</dbReference>
<dbReference type="Pfam" id="PF02826">
    <property type="entry name" value="2-Hacid_dh_C"/>
    <property type="match status" value="1"/>
</dbReference>